<dbReference type="GO" id="GO:0003958">
    <property type="term" value="F:NADPH-hemoprotein reductase activity"/>
    <property type="evidence" value="ECO:0007669"/>
    <property type="project" value="UniProtKB-UniRule"/>
</dbReference>
<dbReference type="PANTHER" id="PTHR19384:SF127">
    <property type="entry name" value="BIFUNCTIONAL CYTOCHROME P450_NADPH--P450 REDUCTASE"/>
    <property type="match status" value="1"/>
</dbReference>
<dbReference type="Pfam" id="PF00067">
    <property type="entry name" value="p450"/>
    <property type="match status" value="1"/>
</dbReference>
<evidence type="ECO:0000256" key="11">
    <source>
        <dbReference type="ARBA" id="ARBA00023002"/>
    </source>
</evidence>
<feature type="domain" description="FAD-binding FR-type" evidence="18">
    <location>
        <begin position="683"/>
        <end position="912"/>
    </location>
</feature>
<evidence type="ECO:0000313" key="19">
    <source>
        <dbReference type="EMBL" id="RCI15031.1"/>
    </source>
</evidence>
<keyword evidence="6 14" id="KW-0288">FMN</keyword>
<dbReference type="PROSITE" id="PS51384">
    <property type="entry name" value="FAD_FR"/>
    <property type="match status" value="1"/>
</dbReference>
<evidence type="ECO:0000256" key="1">
    <source>
        <dbReference type="ARBA" id="ARBA00001971"/>
    </source>
</evidence>
<dbReference type="InterPro" id="IPR023206">
    <property type="entry name" value="Bifunctional_P450_P450_red"/>
</dbReference>
<evidence type="ECO:0000256" key="2">
    <source>
        <dbReference type="ARBA" id="ARBA00010018"/>
    </source>
</evidence>
<dbReference type="InterPro" id="IPR036396">
    <property type="entry name" value="Cyt_P450_sf"/>
</dbReference>
<dbReference type="SUPFAM" id="SSF63380">
    <property type="entry name" value="Riboflavin synthase domain-like"/>
    <property type="match status" value="1"/>
</dbReference>
<dbReference type="OrthoDB" id="1470350at2759"/>
<evidence type="ECO:0000313" key="20">
    <source>
        <dbReference type="Proteomes" id="UP000253664"/>
    </source>
</evidence>
<evidence type="ECO:0000256" key="7">
    <source>
        <dbReference type="ARBA" id="ARBA00022723"/>
    </source>
</evidence>
<feature type="binding site" description="axial binding residue" evidence="15">
    <location>
        <position position="402"/>
    </location>
    <ligand>
        <name>heme</name>
        <dbReference type="ChEBI" id="CHEBI:30413"/>
    </ligand>
    <ligandPart>
        <name>Fe</name>
        <dbReference type="ChEBI" id="CHEBI:18248"/>
    </ligandPart>
</feature>
<reference evidence="19 20" key="1">
    <citation type="journal article" date="2015" name="BMC Genomics">
        <title>Insights from the genome of Ophiocordyceps polyrhachis-furcata to pathogenicity and host specificity in insect fungi.</title>
        <authorList>
            <person name="Wichadakul D."/>
            <person name="Kobmoo N."/>
            <person name="Ingsriswang S."/>
            <person name="Tangphatsornruang S."/>
            <person name="Chantasingh D."/>
            <person name="Luangsa-ard J.J."/>
            <person name="Eurwilaichitr L."/>
        </authorList>
    </citation>
    <scope>NUCLEOTIDE SEQUENCE [LARGE SCALE GENOMIC DNA]</scope>
    <source>
        <strain evidence="19 20">BCC 54312</strain>
    </source>
</reference>
<keyword evidence="8 14" id="KW-0274">FAD</keyword>
<dbReference type="InterPro" id="IPR001433">
    <property type="entry name" value="OxRdtase_FAD/NAD-bd"/>
</dbReference>
<dbReference type="InterPro" id="IPR023173">
    <property type="entry name" value="NADPH_Cyt_P450_Rdtase_alpha"/>
</dbReference>
<dbReference type="EMBL" id="LKCN02000003">
    <property type="protein sequence ID" value="RCI15031.1"/>
    <property type="molecule type" value="Genomic_DNA"/>
</dbReference>
<feature type="domain" description="Flavodoxin-like" evidence="17">
    <location>
        <begin position="500"/>
        <end position="640"/>
    </location>
</feature>
<evidence type="ECO:0000256" key="15">
    <source>
        <dbReference type="PIRSR" id="PIRSR000209-1"/>
    </source>
</evidence>
<dbReference type="InterPro" id="IPR001128">
    <property type="entry name" value="Cyt_P450"/>
</dbReference>
<dbReference type="AlphaFoldDB" id="A0A367LKU0"/>
<dbReference type="GO" id="GO:0010181">
    <property type="term" value="F:FMN binding"/>
    <property type="evidence" value="ECO:0007669"/>
    <property type="project" value="UniProtKB-UniRule"/>
</dbReference>
<comment type="cofactor">
    <cofactor evidence="14">
        <name>FAD</name>
        <dbReference type="ChEBI" id="CHEBI:57692"/>
    </cofactor>
    <cofactor evidence="14">
        <name>FMN</name>
        <dbReference type="ChEBI" id="CHEBI:58210"/>
    </cofactor>
</comment>
<comment type="catalytic activity">
    <reaction evidence="14">
        <text>an organic molecule + reduced [NADPH--hemoprotein reductase] + O2 = an alcohol + oxidized [NADPH--hemoprotein reductase] + H2O + H(+)</text>
        <dbReference type="Rhea" id="RHEA:17149"/>
        <dbReference type="Rhea" id="RHEA-COMP:11964"/>
        <dbReference type="Rhea" id="RHEA-COMP:11965"/>
        <dbReference type="ChEBI" id="CHEBI:15377"/>
        <dbReference type="ChEBI" id="CHEBI:15378"/>
        <dbReference type="ChEBI" id="CHEBI:15379"/>
        <dbReference type="ChEBI" id="CHEBI:30879"/>
        <dbReference type="ChEBI" id="CHEBI:57618"/>
        <dbReference type="ChEBI" id="CHEBI:58210"/>
        <dbReference type="ChEBI" id="CHEBI:142491"/>
        <dbReference type="EC" id="1.14.14.1"/>
    </reaction>
</comment>
<dbReference type="PIRSF" id="PIRSF000209">
    <property type="entry name" value="Bifunctional_P450_P450R"/>
    <property type="match status" value="1"/>
</dbReference>
<gene>
    <name evidence="19" type="ORF">L249_6679</name>
</gene>
<organism evidence="19 20">
    <name type="scientific">Ophiocordyceps polyrhachis-furcata BCC 54312</name>
    <dbReference type="NCBI Taxonomy" id="1330021"/>
    <lineage>
        <taxon>Eukaryota</taxon>
        <taxon>Fungi</taxon>
        <taxon>Dikarya</taxon>
        <taxon>Ascomycota</taxon>
        <taxon>Pezizomycotina</taxon>
        <taxon>Sordariomycetes</taxon>
        <taxon>Hypocreomycetidae</taxon>
        <taxon>Hypocreales</taxon>
        <taxon>Ophiocordycipitaceae</taxon>
        <taxon>Ophiocordyceps</taxon>
    </lineage>
</organism>
<feature type="region of interest" description="Disordered" evidence="16">
    <location>
        <begin position="465"/>
        <end position="492"/>
    </location>
</feature>
<dbReference type="PROSITE" id="PS50902">
    <property type="entry name" value="FLAVODOXIN_LIKE"/>
    <property type="match status" value="1"/>
</dbReference>
<dbReference type="GO" id="GO:0005829">
    <property type="term" value="C:cytosol"/>
    <property type="evidence" value="ECO:0007669"/>
    <property type="project" value="TreeGrafter"/>
</dbReference>
<evidence type="ECO:0000256" key="3">
    <source>
        <dbReference type="ARBA" id="ARBA00022448"/>
    </source>
</evidence>
<dbReference type="PRINTS" id="PR00463">
    <property type="entry name" value="EP450I"/>
</dbReference>
<evidence type="ECO:0000256" key="4">
    <source>
        <dbReference type="ARBA" id="ARBA00022617"/>
    </source>
</evidence>
<keyword evidence="12 14" id="KW-0408">Iron</keyword>
<dbReference type="Proteomes" id="UP000253664">
    <property type="component" value="Unassembled WGS sequence"/>
</dbReference>
<feature type="compositionally biased region" description="Gly residues" evidence="16">
    <location>
        <begin position="475"/>
        <end position="487"/>
    </location>
</feature>
<dbReference type="Pfam" id="PF00667">
    <property type="entry name" value="FAD_binding_1"/>
    <property type="match status" value="1"/>
</dbReference>
<dbReference type="SUPFAM" id="SSF52343">
    <property type="entry name" value="Ferredoxin reductase-like, C-terminal NADP-linked domain"/>
    <property type="match status" value="1"/>
</dbReference>
<dbReference type="CDD" id="cd06206">
    <property type="entry name" value="bifunctional_CYPOR"/>
    <property type="match status" value="1"/>
</dbReference>
<dbReference type="PANTHER" id="PTHR19384">
    <property type="entry name" value="NITRIC OXIDE SYNTHASE-RELATED"/>
    <property type="match status" value="1"/>
</dbReference>
<comment type="similarity">
    <text evidence="2 14">In the N-terminal section; belongs to the cytochrome P450 family.</text>
</comment>
<comment type="catalytic activity">
    <reaction evidence="14">
        <text>2 oxidized [cytochrome P450] + NADPH = 2 reduced [cytochrome P450] + NADP(+) + H(+)</text>
        <dbReference type="Rhea" id="RHEA:24040"/>
        <dbReference type="Rhea" id="RHEA-COMP:14627"/>
        <dbReference type="Rhea" id="RHEA-COMP:14628"/>
        <dbReference type="ChEBI" id="CHEBI:15378"/>
        <dbReference type="ChEBI" id="CHEBI:55376"/>
        <dbReference type="ChEBI" id="CHEBI:57783"/>
        <dbReference type="ChEBI" id="CHEBI:58349"/>
        <dbReference type="ChEBI" id="CHEBI:60344"/>
        <dbReference type="EC" id="1.6.2.4"/>
    </reaction>
</comment>
<dbReference type="InterPro" id="IPR002401">
    <property type="entry name" value="Cyt_P450_E_grp-I"/>
</dbReference>
<evidence type="ECO:0000256" key="9">
    <source>
        <dbReference type="ARBA" id="ARBA00022857"/>
    </source>
</evidence>
<keyword evidence="7 14" id="KW-0479">Metal-binding</keyword>
<evidence type="ECO:0000256" key="12">
    <source>
        <dbReference type="ARBA" id="ARBA00023004"/>
    </source>
</evidence>
<keyword evidence="9 14" id="KW-0521">NADP</keyword>
<protein>
    <recommendedName>
        <fullName evidence="14">Bifunctional cytochrome P450/NADPH--P450 reductase</fullName>
    </recommendedName>
    <domain>
        <recommendedName>
            <fullName evidence="14">Cytochrome P450</fullName>
            <ecNumber evidence="14">1.14.14.1</ecNumber>
        </recommendedName>
    </domain>
    <domain>
        <recommendedName>
            <fullName evidence="14">NADPH--cytochrome P450 reductase</fullName>
            <ecNumber evidence="14">1.6.2.4</ecNumber>
        </recommendedName>
    </domain>
</protein>
<evidence type="ECO:0000256" key="6">
    <source>
        <dbReference type="ARBA" id="ARBA00022643"/>
    </source>
</evidence>
<dbReference type="InterPro" id="IPR017972">
    <property type="entry name" value="Cyt_P450_CS"/>
</dbReference>
<dbReference type="InterPro" id="IPR017927">
    <property type="entry name" value="FAD-bd_FR_type"/>
</dbReference>
<keyword evidence="20" id="KW-1185">Reference proteome</keyword>
<evidence type="ECO:0000259" key="17">
    <source>
        <dbReference type="PROSITE" id="PS50902"/>
    </source>
</evidence>
<keyword evidence="4 14" id="KW-0349">Heme</keyword>
<comment type="cofactor">
    <cofactor evidence="1 14 15">
        <name>heme</name>
        <dbReference type="ChEBI" id="CHEBI:30413"/>
    </cofactor>
</comment>
<dbReference type="InterPro" id="IPR003097">
    <property type="entry name" value="CysJ-like_FAD-binding"/>
</dbReference>
<evidence type="ECO:0000256" key="16">
    <source>
        <dbReference type="SAM" id="MobiDB-lite"/>
    </source>
</evidence>
<comment type="caution">
    <text evidence="19">The sequence shown here is derived from an EMBL/GenBank/DDBJ whole genome shotgun (WGS) entry which is preliminary data.</text>
</comment>
<dbReference type="PROSITE" id="PS00086">
    <property type="entry name" value="CYTOCHROME_P450"/>
    <property type="match status" value="1"/>
</dbReference>
<dbReference type="Gene3D" id="3.40.50.80">
    <property type="entry name" value="Nucleotide-binding domain of ferredoxin-NADP reductase (FNR) module"/>
    <property type="match status" value="1"/>
</dbReference>
<dbReference type="Pfam" id="PF00175">
    <property type="entry name" value="NAD_binding_1"/>
    <property type="match status" value="1"/>
</dbReference>
<dbReference type="PRINTS" id="PR00385">
    <property type="entry name" value="P450"/>
</dbReference>
<dbReference type="STRING" id="1330021.A0A367LKU0"/>
<dbReference type="InterPro" id="IPR039261">
    <property type="entry name" value="FNR_nucleotide-bd"/>
</dbReference>
<sequence>MATKEIPSPGGVPLLGNVLQVDSESPLESLVQFSEIYGPIFKLHLPKPRIFVANYALTRELLDEKRFQKSVSGALEELRHAVHDGLFTAHNGEHNWEIAHRILMPAFGPLAIRQMFPEMKDIASQLVVKWARFGPDHLINASDEFTNLTLDSIALCAMGTRFNSFYHDKPHPFVTAMVASMAESFSRSRRPAFIGGLYKESNRQYEANNAVLEKITRDLLQDRLRNPCDKHDLLNAMINGKDPKTGEKLSEDAIVSNMITFLIAGHETTSGLLSFLFFELLQHPEALKEATKEVDTVLGTGPVEVDHMSKLPYIEACLRETLRLHPTAPAFTLEAKGDQMLDGKYLIKDKENCQIMLMRLHRDPEVYGPDAEEFRPSRMYGENFAKLPPNCWKPFGNGSRGCIGRPFAWQEAILAVAMILQTFHLSKGSPSYQLKIRTTLTIKPADFYMRARLRDPKQLDNMTMLGGSAASGTDQGRGGGGGGGAGGEDAKSNDENLTPLWVLYGSNTGTCEALAQSLATEAPDHGFKAEVKDLDSAASALSAEMPVVVITASYEGQPPDNAAHFVEWLKSASKEEVKGVNYAVFGVGNQEWKDTYQRIPIVVDDGLTAAGANAVVPRAAVDVARGNIFDAFYAWTTKSLWPALGKTYGKKDEAGDDDDDGDDDLKGFTIEVGTETRSKMLRQDVVAAEVSETRLLTKAGAARKKRHIAINLPSGLTYRAGDYLAVLPVNPLSTIRRVMKRFQLPWDATIRIEAGRPTSLPTGQTLTAASILANLVELSQPVSGRVATGLAKTIPEQNLANELRQRVLNEDFQANNVTLLDLLEDYPSAAFSMGQFLACVPAMRIRQYSISSTPLASPYTCTLTYSVIDAPARGNRHGHRFLGVASTFLERLEVGERVHVSVRPSRNGFHLPADDKQPIIMACAGTGLAPFHAFVAERALKKSGGRDVGPALLFFGCSLPDEDDLYREEFDEWEKQGVVSVRRAYSGKTDASKGCKHVQDRIWLDRDDIKAFYKNGCQMYVCGAGAVGSAIEKALASIRAEATGCDEETAHKWLQDRKGERFWPDIFS</sequence>
<dbReference type="InterPro" id="IPR029039">
    <property type="entry name" value="Flavoprotein-like_sf"/>
</dbReference>
<dbReference type="InterPro" id="IPR008254">
    <property type="entry name" value="Flavodoxin/NO_synth"/>
</dbReference>
<evidence type="ECO:0000256" key="14">
    <source>
        <dbReference type="PIRNR" id="PIRNR000209"/>
    </source>
</evidence>
<dbReference type="GO" id="GO:0050660">
    <property type="term" value="F:flavin adenine dinucleotide binding"/>
    <property type="evidence" value="ECO:0007669"/>
    <property type="project" value="TreeGrafter"/>
</dbReference>
<dbReference type="Gene3D" id="1.10.630.10">
    <property type="entry name" value="Cytochrome P450"/>
    <property type="match status" value="1"/>
</dbReference>
<dbReference type="SUPFAM" id="SSF52218">
    <property type="entry name" value="Flavoproteins"/>
    <property type="match status" value="1"/>
</dbReference>
<dbReference type="GO" id="GO:0020037">
    <property type="term" value="F:heme binding"/>
    <property type="evidence" value="ECO:0007669"/>
    <property type="project" value="UniProtKB-UniRule"/>
</dbReference>
<evidence type="ECO:0000256" key="8">
    <source>
        <dbReference type="ARBA" id="ARBA00022827"/>
    </source>
</evidence>
<accession>A0A367LKU0</accession>
<dbReference type="Gene3D" id="3.40.50.360">
    <property type="match status" value="1"/>
</dbReference>
<dbReference type="InterPro" id="IPR017938">
    <property type="entry name" value="Riboflavin_synthase-like_b-brl"/>
</dbReference>
<dbReference type="EC" id="1.6.2.4" evidence="14"/>
<evidence type="ECO:0000256" key="10">
    <source>
        <dbReference type="ARBA" id="ARBA00022982"/>
    </source>
</evidence>
<evidence type="ECO:0000256" key="13">
    <source>
        <dbReference type="ARBA" id="ARBA00023033"/>
    </source>
</evidence>
<dbReference type="EC" id="1.14.14.1" evidence="14"/>
<keyword evidence="3 14" id="KW-0813">Transport</keyword>
<dbReference type="Gene3D" id="2.40.30.10">
    <property type="entry name" value="Translation factors"/>
    <property type="match status" value="1"/>
</dbReference>
<name>A0A367LKU0_9HYPO</name>
<dbReference type="FunFam" id="1.10.630.10:FF:000040">
    <property type="entry name" value="Bifunctional cytochrome P450/NADPH--P450 reductase"/>
    <property type="match status" value="1"/>
</dbReference>
<dbReference type="Pfam" id="PF00258">
    <property type="entry name" value="Flavodoxin_1"/>
    <property type="match status" value="1"/>
</dbReference>
<dbReference type="Gene3D" id="1.20.990.10">
    <property type="entry name" value="NADPH-cytochrome p450 Reductase, Chain A, domain 3"/>
    <property type="match status" value="1"/>
</dbReference>
<keyword evidence="13 14" id="KW-0503">Monooxygenase</keyword>
<keyword evidence="10 14" id="KW-0249">Electron transport</keyword>
<keyword evidence="11 14" id="KW-0560">Oxidoreductase</keyword>
<dbReference type="SUPFAM" id="SSF48264">
    <property type="entry name" value="Cytochrome P450"/>
    <property type="match status" value="1"/>
</dbReference>
<keyword evidence="5 14" id="KW-0285">Flavoprotein</keyword>
<dbReference type="GO" id="GO:0070330">
    <property type="term" value="F:aromatase activity"/>
    <property type="evidence" value="ECO:0007669"/>
    <property type="project" value="UniProtKB-UniRule"/>
</dbReference>
<proteinExistence type="inferred from homology"/>
<dbReference type="GO" id="GO:0005506">
    <property type="term" value="F:iron ion binding"/>
    <property type="evidence" value="ECO:0007669"/>
    <property type="project" value="UniProtKB-UniRule"/>
</dbReference>
<dbReference type="CDD" id="cd11068">
    <property type="entry name" value="CYP120A1"/>
    <property type="match status" value="1"/>
</dbReference>
<evidence type="ECO:0000259" key="18">
    <source>
        <dbReference type="PROSITE" id="PS51384"/>
    </source>
</evidence>
<evidence type="ECO:0000256" key="5">
    <source>
        <dbReference type="ARBA" id="ARBA00022630"/>
    </source>
</evidence>